<dbReference type="EMBL" id="MFBY01000014">
    <property type="protein sequence ID" value="OGE13959.1"/>
    <property type="molecule type" value="Genomic_DNA"/>
</dbReference>
<feature type="compositionally biased region" description="Basic residues" evidence="1">
    <location>
        <begin position="1"/>
        <end position="16"/>
    </location>
</feature>
<dbReference type="AlphaFoldDB" id="A0A1F5ICE4"/>
<dbReference type="Proteomes" id="UP000177300">
    <property type="component" value="Unassembled WGS sequence"/>
</dbReference>
<feature type="region of interest" description="Disordered" evidence="1">
    <location>
        <begin position="1"/>
        <end position="25"/>
    </location>
</feature>
<accession>A0A1F5ICE4</accession>
<dbReference type="Gene3D" id="3.90.79.10">
    <property type="entry name" value="Nucleoside Triphosphate Pyrophosphohydrolase"/>
    <property type="match status" value="1"/>
</dbReference>
<reference evidence="2 3" key="1">
    <citation type="journal article" date="2016" name="Nat. Commun.">
        <title>Thousands of microbial genomes shed light on interconnected biogeochemical processes in an aquifer system.</title>
        <authorList>
            <person name="Anantharaman K."/>
            <person name="Brown C.T."/>
            <person name="Hug L.A."/>
            <person name="Sharon I."/>
            <person name="Castelle C.J."/>
            <person name="Probst A.J."/>
            <person name="Thomas B.C."/>
            <person name="Singh A."/>
            <person name="Wilkins M.J."/>
            <person name="Karaoz U."/>
            <person name="Brodie E.L."/>
            <person name="Williams K.H."/>
            <person name="Hubbard S.S."/>
            <person name="Banfield J.F."/>
        </authorList>
    </citation>
    <scope>NUCLEOTIDE SEQUENCE [LARGE SCALE GENOMIC DNA]</scope>
</reference>
<name>A0A1F5ICE4_9BACT</name>
<comment type="caution">
    <text evidence="2">The sequence shown here is derived from an EMBL/GenBank/DDBJ whole genome shotgun (WGS) entry which is preliminary data.</text>
</comment>
<protein>
    <recommendedName>
        <fullName evidence="4">Nudix hydrolase domain-containing protein</fullName>
    </recommendedName>
</protein>
<evidence type="ECO:0000313" key="3">
    <source>
        <dbReference type="Proteomes" id="UP000177300"/>
    </source>
</evidence>
<evidence type="ECO:0000313" key="2">
    <source>
        <dbReference type="EMBL" id="OGE13959.1"/>
    </source>
</evidence>
<sequence length="268" mass="30664">MPKRPQKIIKSRKKPHAASTFAKAAVDKKALRGKSSFAKAPKDKQEERVMVIARSDMFSFGGWYGLKTDDLKKYLSVINRKHKFLARNKAEEDPSWQQIIPYLFFEAGGKYFVMQRRTDHTDLRLANKFSIGIGGHINKSDIGSKSIMDWADREFKEEVDYSGKYKSEFLGLINDDSNDVGLVHIGLVIKISGDLENITVRDEHKLGRLEPLSRLGGYYKNMETWSQIVYDFLKGQRGRKVNSSQRRQDGQRLPSFAGKLRKGDDSII</sequence>
<proteinExistence type="predicted"/>
<gene>
    <name evidence="2" type="ORF">A3G14_04765</name>
</gene>
<organism evidence="2 3">
    <name type="scientific">Candidatus Curtissbacteria bacterium RIFCSPLOWO2_12_FULL_38_9</name>
    <dbReference type="NCBI Taxonomy" id="1797735"/>
    <lineage>
        <taxon>Bacteria</taxon>
        <taxon>Candidatus Curtissiibacteriota</taxon>
    </lineage>
</organism>
<evidence type="ECO:0008006" key="4">
    <source>
        <dbReference type="Google" id="ProtNLM"/>
    </source>
</evidence>
<evidence type="ECO:0000256" key="1">
    <source>
        <dbReference type="SAM" id="MobiDB-lite"/>
    </source>
</evidence>